<name>A0A9P5TZ14_9AGAR</name>
<dbReference type="OrthoDB" id="10500254at2759"/>
<reference evidence="2" key="1">
    <citation type="submission" date="2020-11" db="EMBL/GenBank/DDBJ databases">
        <authorList>
            <consortium name="DOE Joint Genome Institute"/>
            <person name="Ahrendt S."/>
            <person name="Riley R."/>
            <person name="Andreopoulos W."/>
            <person name="Labutti K."/>
            <person name="Pangilinan J."/>
            <person name="Ruiz-Duenas F.J."/>
            <person name="Barrasa J.M."/>
            <person name="Sanchez-Garcia M."/>
            <person name="Camarero S."/>
            <person name="Miyauchi S."/>
            <person name="Serrano A."/>
            <person name="Linde D."/>
            <person name="Babiker R."/>
            <person name="Drula E."/>
            <person name="Ayuso-Fernandez I."/>
            <person name="Pacheco R."/>
            <person name="Padilla G."/>
            <person name="Ferreira P."/>
            <person name="Barriuso J."/>
            <person name="Kellner H."/>
            <person name="Castanera R."/>
            <person name="Alfaro M."/>
            <person name="Ramirez L."/>
            <person name="Pisabarro A.G."/>
            <person name="Kuo A."/>
            <person name="Tritt A."/>
            <person name="Lipzen A."/>
            <person name="He G."/>
            <person name="Yan M."/>
            <person name="Ng V."/>
            <person name="Cullen D."/>
            <person name="Martin F."/>
            <person name="Rosso M.-N."/>
            <person name="Henrissat B."/>
            <person name="Hibbett D."/>
            <person name="Martinez A.T."/>
            <person name="Grigoriev I.V."/>
        </authorList>
    </citation>
    <scope>NUCLEOTIDE SEQUENCE</scope>
    <source>
        <strain evidence="2">AH 40177</strain>
    </source>
</reference>
<protein>
    <submittedName>
        <fullName evidence="2">Uncharacterized protein</fullName>
    </submittedName>
</protein>
<dbReference type="Proteomes" id="UP000772434">
    <property type="component" value="Unassembled WGS sequence"/>
</dbReference>
<dbReference type="AlphaFoldDB" id="A0A9P5TZ14"/>
<keyword evidence="1" id="KW-1133">Transmembrane helix</keyword>
<proteinExistence type="predicted"/>
<evidence type="ECO:0000313" key="3">
    <source>
        <dbReference type="Proteomes" id="UP000772434"/>
    </source>
</evidence>
<dbReference type="EMBL" id="JADNRY010000334">
    <property type="protein sequence ID" value="KAF9058968.1"/>
    <property type="molecule type" value="Genomic_DNA"/>
</dbReference>
<accession>A0A9P5TZ14</accession>
<comment type="caution">
    <text evidence="2">The sequence shown here is derived from an EMBL/GenBank/DDBJ whole genome shotgun (WGS) entry which is preliminary data.</text>
</comment>
<feature type="transmembrane region" description="Helical" evidence="1">
    <location>
        <begin position="240"/>
        <end position="259"/>
    </location>
</feature>
<feature type="transmembrane region" description="Helical" evidence="1">
    <location>
        <begin position="202"/>
        <end position="225"/>
    </location>
</feature>
<keyword evidence="1" id="KW-0812">Transmembrane</keyword>
<gene>
    <name evidence="2" type="ORF">BDP27DRAFT_1371973</name>
</gene>
<feature type="transmembrane region" description="Helical" evidence="1">
    <location>
        <begin position="69"/>
        <end position="94"/>
    </location>
</feature>
<feature type="transmembrane region" description="Helical" evidence="1">
    <location>
        <begin position="158"/>
        <end position="181"/>
    </location>
</feature>
<sequence>MPPSLSSSTYYFSVGLGGMLYGVFLALTAIAAVLDIKHRRSRPLHEQTILHGRGGPRNMRRQSWLKAKYLARFMIPFKFSFSQVVTVLLGIIITTHRGNLMYRGCMMFVVFGGGQAGENFLDDPSQSSETISNVSIALTSLIFDAAMCYRLRVFYIDTWMVIVIPALTFVGQIGGISLQIWRHNHRLASAGIGRSLNSSIGILGILIESSLLYTGWNIVYIFAYAIGTNKHSSQSALNDFLIDTWIPLAGVSFVLITLLENRQWKIIHGATSRTRGPLTFAVGPTSLVSMEIREEEDIEAQDPPLHHRQGSNASDTTAVLPTMDSMALIVLKERKAFEALKCLF</sequence>
<keyword evidence="1" id="KW-0472">Membrane</keyword>
<evidence type="ECO:0000313" key="2">
    <source>
        <dbReference type="EMBL" id="KAF9058968.1"/>
    </source>
</evidence>
<organism evidence="2 3">
    <name type="scientific">Rhodocollybia butyracea</name>
    <dbReference type="NCBI Taxonomy" id="206335"/>
    <lineage>
        <taxon>Eukaryota</taxon>
        <taxon>Fungi</taxon>
        <taxon>Dikarya</taxon>
        <taxon>Basidiomycota</taxon>
        <taxon>Agaricomycotina</taxon>
        <taxon>Agaricomycetes</taxon>
        <taxon>Agaricomycetidae</taxon>
        <taxon>Agaricales</taxon>
        <taxon>Marasmiineae</taxon>
        <taxon>Omphalotaceae</taxon>
        <taxon>Rhodocollybia</taxon>
    </lineage>
</organism>
<feature type="transmembrane region" description="Helical" evidence="1">
    <location>
        <begin position="12"/>
        <end position="34"/>
    </location>
</feature>
<keyword evidence="3" id="KW-1185">Reference proteome</keyword>
<evidence type="ECO:0000256" key="1">
    <source>
        <dbReference type="SAM" id="Phobius"/>
    </source>
</evidence>